<dbReference type="Proteomes" id="UP000053617">
    <property type="component" value="Unassembled WGS sequence"/>
</dbReference>
<feature type="transmembrane region" description="Helical" evidence="2">
    <location>
        <begin position="42"/>
        <end position="60"/>
    </location>
</feature>
<feature type="transmembrane region" description="Helical" evidence="2">
    <location>
        <begin position="101"/>
        <end position="124"/>
    </location>
</feature>
<dbReference type="HOGENOM" id="CLU_070845_0_0_1"/>
<keyword evidence="2" id="KW-1133">Transmembrane helix</keyword>
<dbReference type="VEuPathDB" id="FungiDB:Z518_02759"/>
<protein>
    <submittedName>
        <fullName evidence="3">Uncharacterized protein</fullName>
    </submittedName>
</protein>
<organism evidence="3 4">
    <name type="scientific">Rhinocladiella mackenziei CBS 650.93</name>
    <dbReference type="NCBI Taxonomy" id="1442369"/>
    <lineage>
        <taxon>Eukaryota</taxon>
        <taxon>Fungi</taxon>
        <taxon>Dikarya</taxon>
        <taxon>Ascomycota</taxon>
        <taxon>Pezizomycotina</taxon>
        <taxon>Eurotiomycetes</taxon>
        <taxon>Chaetothyriomycetidae</taxon>
        <taxon>Chaetothyriales</taxon>
        <taxon>Herpotrichiellaceae</taxon>
        <taxon>Rhinocladiella</taxon>
    </lineage>
</organism>
<gene>
    <name evidence="3" type="ORF">Z518_02759</name>
</gene>
<accession>A0A0D2HCD8</accession>
<proteinExistence type="predicted"/>
<dbReference type="GeneID" id="25290830"/>
<dbReference type="EMBL" id="KN847476">
    <property type="protein sequence ID" value="KIX08103.1"/>
    <property type="molecule type" value="Genomic_DNA"/>
</dbReference>
<dbReference type="OrthoDB" id="4160315at2759"/>
<dbReference type="RefSeq" id="XP_013275239.1">
    <property type="nucleotide sequence ID" value="XM_013419785.1"/>
</dbReference>
<evidence type="ECO:0000256" key="1">
    <source>
        <dbReference type="SAM" id="MobiDB-lite"/>
    </source>
</evidence>
<name>A0A0D2HCD8_9EURO</name>
<evidence type="ECO:0000313" key="3">
    <source>
        <dbReference type="EMBL" id="KIX08103.1"/>
    </source>
</evidence>
<reference evidence="3 4" key="1">
    <citation type="submission" date="2015-01" db="EMBL/GenBank/DDBJ databases">
        <title>The Genome Sequence of Rhinocladiella mackenzie CBS 650.93.</title>
        <authorList>
            <consortium name="The Broad Institute Genomics Platform"/>
            <person name="Cuomo C."/>
            <person name="de Hoog S."/>
            <person name="Gorbushina A."/>
            <person name="Stielow B."/>
            <person name="Teixiera M."/>
            <person name="Abouelleil A."/>
            <person name="Chapman S.B."/>
            <person name="Priest M."/>
            <person name="Young S.K."/>
            <person name="Wortman J."/>
            <person name="Nusbaum C."/>
            <person name="Birren B."/>
        </authorList>
    </citation>
    <scope>NUCLEOTIDE SEQUENCE [LARGE SCALE GENOMIC DNA]</scope>
    <source>
        <strain evidence="3 4">CBS 650.93</strain>
    </source>
</reference>
<keyword evidence="2" id="KW-0472">Membrane</keyword>
<feature type="region of interest" description="Disordered" evidence="1">
    <location>
        <begin position="251"/>
        <end position="297"/>
    </location>
</feature>
<feature type="transmembrane region" description="Helical" evidence="2">
    <location>
        <begin position="171"/>
        <end position="187"/>
    </location>
</feature>
<evidence type="ECO:0000313" key="4">
    <source>
        <dbReference type="Proteomes" id="UP000053617"/>
    </source>
</evidence>
<dbReference type="AlphaFoldDB" id="A0A0D2HCD8"/>
<keyword evidence="4" id="KW-1185">Reference proteome</keyword>
<keyword evidence="2" id="KW-0812">Transmembrane</keyword>
<sequence length="313" mass="34309">MQTRAAQVILLILSLVLAIFLLIAASKYAAWSKVMTVASGSWLPLVFYIGTIPLLSLLYTTSHLAALQFKGLPVPPYPNARDSIPTSAKSREKPYDPERTVSTTFFILAVGVVHLLAWLIQAILCTSCELAPILAGTQGRVPRWCPQSRFKDTGKPGLADMLGTLATVKDFMQWVMVAMAILLIECARREYMRANRVQREAFRQAGAGIDFGGPSRGGDFKMPGFTNGTVIELNNLNISGPRLFRPEEEFANKQAQGGQRMNEEENKGAPDTGPRLPPGPVGPGVPGNRDNYYGNGMGLKRSNTLNYMYESRV</sequence>
<evidence type="ECO:0000256" key="2">
    <source>
        <dbReference type="SAM" id="Phobius"/>
    </source>
</evidence>